<feature type="compositionally biased region" description="Low complexity" evidence="1">
    <location>
        <begin position="481"/>
        <end position="500"/>
    </location>
</feature>
<sequence>MKTKMYISCMLALMITAAAWAAEGPSSPQSKATASLNGTEADRFMSLTDWSTVNFDKLFTYAGFAQQNVNRNRNILDVGAAFKAGPVYIGAWYQGQFGNVSTSNNKGTTTTITESTVNPGTIDNTAHTNTARISQSHNANHDVAVLIGFSNMGVRLGYTRTGRNNSGTYFDNAIVPDTETTNSKTPGQVNGKTTYDPKGYLNAADRTGTVDFGMNLSLGTLSVSPTVGLEFKVAQDSSYGVRTVTTKDETLGTSNITKTVSGSSRNDTKTTLTAKLGADLGLNDSLNSNFSFGYDFGIDIYGTKKHTAADGSTIALANSYTIRTDTHNDVVTAANQTITDTFKATAYNKSYIANTLTVGYTMRKDFTDRLSLFAGVKAPIGFNFRTEVTKGVDKTTTTTIDKVNPLNNNTSVVETETPATTVKTTTVTLSPSFKAALTYAAIPNRVFVSFGTEVKPFGQGTGECEFKTVKTTVNGFTQTTTTTTTYPNDSSRTTSGSSTTPVASTTESADNTVTYGKVTVDVNLGVRWNIVDAVCVDLAYNKSVLETINWTSIGNLKLACTIKF</sequence>
<evidence type="ECO:0000256" key="2">
    <source>
        <dbReference type="SAM" id="SignalP"/>
    </source>
</evidence>
<gene>
    <name evidence="3" type="ORF">TREVI0001_0723</name>
</gene>
<comment type="caution">
    <text evidence="3">The sequence shown here is derived from an EMBL/GenBank/DDBJ whole genome shotgun (WGS) entry which is preliminary data.</text>
</comment>
<evidence type="ECO:0000313" key="4">
    <source>
        <dbReference type="Proteomes" id="UP000004509"/>
    </source>
</evidence>
<dbReference type="EMBL" id="ACYH01000011">
    <property type="protein sequence ID" value="EEV21513.1"/>
    <property type="molecule type" value="Genomic_DNA"/>
</dbReference>
<evidence type="ECO:0000313" key="3">
    <source>
        <dbReference type="EMBL" id="EEV21513.1"/>
    </source>
</evidence>
<dbReference type="Proteomes" id="UP000004509">
    <property type="component" value="Unassembled WGS sequence"/>
</dbReference>
<evidence type="ECO:0000256" key="1">
    <source>
        <dbReference type="SAM" id="MobiDB-lite"/>
    </source>
</evidence>
<proteinExistence type="predicted"/>
<organism evidence="3 4">
    <name type="scientific">Treponema vincentii ATCC 35580</name>
    <dbReference type="NCBI Taxonomy" id="596324"/>
    <lineage>
        <taxon>Bacteria</taxon>
        <taxon>Pseudomonadati</taxon>
        <taxon>Spirochaetota</taxon>
        <taxon>Spirochaetia</taxon>
        <taxon>Spirochaetales</taxon>
        <taxon>Treponemataceae</taxon>
        <taxon>Treponema</taxon>
    </lineage>
</organism>
<protein>
    <submittedName>
        <fullName evidence="3">Uncharacterized protein</fullName>
    </submittedName>
</protein>
<feature type="region of interest" description="Disordered" evidence="1">
    <location>
        <begin position="481"/>
        <end position="507"/>
    </location>
</feature>
<dbReference type="RefSeq" id="WP_006187854.1">
    <property type="nucleotide sequence ID" value="NZ_ACYH01000011.1"/>
</dbReference>
<accession>C8PMU6</accession>
<name>C8PMU6_9SPIR</name>
<dbReference type="AlphaFoldDB" id="C8PMU6"/>
<keyword evidence="2" id="KW-0732">Signal</keyword>
<feature type="signal peptide" evidence="2">
    <location>
        <begin position="1"/>
        <end position="21"/>
    </location>
</feature>
<reference evidence="3 4" key="1">
    <citation type="submission" date="2009-07" db="EMBL/GenBank/DDBJ databases">
        <authorList>
            <person name="Madupu R."/>
            <person name="Sebastian Y."/>
            <person name="Durkin A.S."/>
            <person name="Torralba M."/>
            <person name="Methe B."/>
            <person name="Sutton G.G."/>
            <person name="Strausberg R.L."/>
            <person name="Nelson K.E."/>
        </authorList>
    </citation>
    <scope>NUCLEOTIDE SEQUENCE [LARGE SCALE GENOMIC DNA]</scope>
    <source>
        <strain evidence="3 4">ATCC 35580</strain>
    </source>
</reference>
<feature type="chain" id="PRO_5002989338" evidence="2">
    <location>
        <begin position="22"/>
        <end position="564"/>
    </location>
</feature>